<dbReference type="Pfam" id="PF13689">
    <property type="entry name" value="DUF4154"/>
    <property type="match status" value="1"/>
</dbReference>
<evidence type="ECO:0000256" key="1">
    <source>
        <dbReference type="SAM" id="SignalP"/>
    </source>
</evidence>
<comment type="caution">
    <text evidence="2">The sequence shown here is derived from an EMBL/GenBank/DDBJ whole genome shotgun (WGS) entry which is preliminary data.</text>
</comment>
<gene>
    <name evidence="2" type="ORF">H1S06_08570</name>
</gene>
<dbReference type="Proteomes" id="UP000538931">
    <property type="component" value="Unassembled WGS sequence"/>
</dbReference>
<dbReference type="EMBL" id="JACEMT010000046">
    <property type="protein sequence ID" value="MBA4502414.1"/>
    <property type="molecule type" value="Genomic_DNA"/>
</dbReference>
<sequence length="180" mass="19678">MRSIILCVLIAAVFIGPNVARGSDSLSVNDATSSAEVANNFSYMIEGILSYSRWPDGITPSKACVVGSGTYKGLLFNNEAISHEWGYYDDVGSLSPDRCDILYIGVIDRESYTLLLSKFIGLPVLTISENDPECDAGSLICLNMDESRIRFRVNLDAVARSGIRIHPQVLKLGRELEAAR</sequence>
<proteinExistence type="predicted"/>
<feature type="signal peptide" evidence="1">
    <location>
        <begin position="1"/>
        <end position="22"/>
    </location>
</feature>
<dbReference type="InterPro" id="IPR025293">
    <property type="entry name" value="YfiR/HmsC-like"/>
</dbReference>
<dbReference type="RefSeq" id="WP_181739187.1">
    <property type="nucleotide sequence ID" value="NZ_JACEMT010000046.1"/>
</dbReference>
<accession>A0A7W1WYE8</accession>
<name>A0A7W1WYE8_9GAMM</name>
<evidence type="ECO:0000313" key="2">
    <source>
        <dbReference type="EMBL" id="MBA4502414.1"/>
    </source>
</evidence>
<organism evidence="2 3">
    <name type="scientific">Marinobacterium marinum</name>
    <dbReference type="NCBI Taxonomy" id="2756129"/>
    <lineage>
        <taxon>Bacteria</taxon>
        <taxon>Pseudomonadati</taxon>
        <taxon>Pseudomonadota</taxon>
        <taxon>Gammaproteobacteria</taxon>
        <taxon>Oceanospirillales</taxon>
        <taxon>Oceanospirillaceae</taxon>
        <taxon>Marinobacterium</taxon>
    </lineage>
</organism>
<protein>
    <submittedName>
        <fullName evidence="2">YfiR family protein</fullName>
    </submittedName>
</protein>
<dbReference type="AlphaFoldDB" id="A0A7W1WYE8"/>
<keyword evidence="3" id="KW-1185">Reference proteome</keyword>
<evidence type="ECO:0000313" key="3">
    <source>
        <dbReference type="Proteomes" id="UP000538931"/>
    </source>
</evidence>
<feature type="chain" id="PRO_5031323110" evidence="1">
    <location>
        <begin position="23"/>
        <end position="180"/>
    </location>
</feature>
<reference evidence="2 3" key="1">
    <citation type="submission" date="2020-07" db="EMBL/GenBank/DDBJ databases">
        <title>Bacterium isolated from marien macroalgae.</title>
        <authorList>
            <person name="Zhu K."/>
            <person name="Lu D."/>
            <person name="Du Z."/>
        </authorList>
    </citation>
    <scope>NUCLEOTIDE SEQUENCE [LARGE SCALE GENOMIC DNA]</scope>
    <source>
        <strain evidence="2 3">3-1745</strain>
    </source>
</reference>
<keyword evidence="1" id="KW-0732">Signal</keyword>